<gene>
    <name evidence="4" type="ORF">GGH94_004482</name>
</gene>
<feature type="region of interest" description="Disordered" evidence="2">
    <location>
        <begin position="1076"/>
        <end position="1110"/>
    </location>
</feature>
<dbReference type="GO" id="GO:0031122">
    <property type="term" value="P:cytoplasmic microtubule organization"/>
    <property type="evidence" value="ECO:0007669"/>
    <property type="project" value="TreeGrafter"/>
</dbReference>
<dbReference type="AlphaFoldDB" id="A0A9W8IND0"/>
<feature type="region of interest" description="Disordered" evidence="2">
    <location>
        <begin position="976"/>
        <end position="1007"/>
    </location>
</feature>
<feature type="region of interest" description="Disordered" evidence="2">
    <location>
        <begin position="556"/>
        <end position="588"/>
    </location>
</feature>
<comment type="caution">
    <text evidence="4">The sequence shown here is derived from an EMBL/GenBank/DDBJ whole genome shotgun (WGS) entry which is preliminary data.</text>
</comment>
<feature type="compositionally biased region" description="Polar residues" evidence="2">
    <location>
        <begin position="351"/>
        <end position="371"/>
    </location>
</feature>
<feature type="compositionally biased region" description="Polar residues" evidence="2">
    <location>
        <begin position="1076"/>
        <end position="1087"/>
    </location>
</feature>
<dbReference type="InterPro" id="IPR036859">
    <property type="entry name" value="CAP-Gly_dom_sf"/>
</dbReference>
<feature type="coiled-coil region" evidence="1">
    <location>
        <begin position="888"/>
        <end position="957"/>
    </location>
</feature>
<dbReference type="InterPro" id="IPR000938">
    <property type="entry name" value="CAP-Gly_domain"/>
</dbReference>
<feature type="domain" description="CAP-Gly" evidence="3">
    <location>
        <begin position="232"/>
        <end position="275"/>
    </location>
</feature>
<organism evidence="4 5">
    <name type="scientific">Coemansia aciculifera</name>
    <dbReference type="NCBI Taxonomy" id="417176"/>
    <lineage>
        <taxon>Eukaryota</taxon>
        <taxon>Fungi</taxon>
        <taxon>Fungi incertae sedis</taxon>
        <taxon>Zoopagomycota</taxon>
        <taxon>Kickxellomycotina</taxon>
        <taxon>Kickxellomycetes</taxon>
        <taxon>Kickxellales</taxon>
        <taxon>Kickxellaceae</taxon>
        <taxon>Coemansia</taxon>
    </lineage>
</organism>
<reference evidence="4" key="1">
    <citation type="submission" date="2022-07" db="EMBL/GenBank/DDBJ databases">
        <title>Phylogenomic reconstructions and comparative analyses of Kickxellomycotina fungi.</title>
        <authorList>
            <person name="Reynolds N.K."/>
            <person name="Stajich J.E."/>
            <person name="Barry K."/>
            <person name="Grigoriev I.V."/>
            <person name="Crous P."/>
            <person name="Smith M.E."/>
        </authorList>
    </citation>
    <scope>NUCLEOTIDE SEQUENCE</scope>
    <source>
        <strain evidence="4">RSA 476</strain>
    </source>
</reference>
<dbReference type="GO" id="GO:0005938">
    <property type="term" value="C:cell cortex"/>
    <property type="evidence" value="ECO:0007669"/>
    <property type="project" value="TreeGrafter"/>
</dbReference>
<dbReference type="PANTHER" id="PTHR18916">
    <property type="entry name" value="DYNACTIN 1-RELATED MICROTUBULE-BINDING"/>
    <property type="match status" value="1"/>
</dbReference>
<protein>
    <recommendedName>
        <fullName evidence="3">CAP-Gly domain-containing protein</fullName>
    </recommendedName>
</protein>
<feature type="region of interest" description="Disordered" evidence="2">
    <location>
        <begin position="289"/>
        <end position="433"/>
    </location>
</feature>
<dbReference type="GO" id="GO:0005634">
    <property type="term" value="C:nucleus"/>
    <property type="evidence" value="ECO:0007669"/>
    <property type="project" value="TreeGrafter"/>
</dbReference>
<dbReference type="PROSITE" id="PS00845">
    <property type="entry name" value="CAP_GLY_1"/>
    <property type="match status" value="1"/>
</dbReference>
<feature type="compositionally biased region" description="Polar residues" evidence="2">
    <location>
        <begin position="982"/>
        <end position="991"/>
    </location>
</feature>
<feature type="compositionally biased region" description="Polar residues" evidence="2">
    <location>
        <begin position="410"/>
        <end position="424"/>
    </location>
</feature>
<evidence type="ECO:0000313" key="5">
    <source>
        <dbReference type="Proteomes" id="UP001140074"/>
    </source>
</evidence>
<feature type="region of interest" description="Disordered" evidence="2">
    <location>
        <begin position="1"/>
        <end position="26"/>
    </location>
</feature>
<dbReference type="SUPFAM" id="SSF74924">
    <property type="entry name" value="Cap-Gly domain"/>
    <property type="match status" value="1"/>
</dbReference>
<dbReference type="GO" id="GO:0051010">
    <property type="term" value="F:microtubule plus-end binding"/>
    <property type="evidence" value="ECO:0007669"/>
    <property type="project" value="TreeGrafter"/>
</dbReference>
<feature type="region of interest" description="Disordered" evidence="2">
    <location>
        <begin position="473"/>
        <end position="506"/>
    </location>
</feature>
<keyword evidence="5" id="KW-1185">Reference proteome</keyword>
<dbReference type="Proteomes" id="UP001140074">
    <property type="component" value="Unassembled WGS sequence"/>
</dbReference>
<accession>A0A9W8IND0</accession>
<evidence type="ECO:0000313" key="4">
    <source>
        <dbReference type="EMBL" id="KAJ2862098.1"/>
    </source>
</evidence>
<proteinExistence type="predicted"/>
<dbReference type="SMART" id="SM01052">
    <property type="entry name" value="CAP_GLY"/>
    <property type="match status" value="1"/>
</dbReference>
<feature type="compositionally biased region" description="Polar residues" evidence="2">
    <location>
        <begin position="289"/>
        <end position="302"/>
    </location>
</feature>
<dbReference type="EMBL" id="JANBUY010000186">
    <property type="protein sequence ID" value="KAJ2862098.1"/>
    <property type="molecule type" value="Genomic_DNA"/>
</dbReference>
<evidence type="ECO:0000256" key="2">
    <source>
        <dbReference type="SAM" id="MobiDB-lite"/>
    </source>
</evidence>
<name>A0A9W8IND0_9FUNG</name>
<sequence length="1177" mass="124790">MSRLPRGPATAGTIRPPASGLTLPRGLGSKDFLNDVPEMPALTQRIQPGSRRATLTAATFSLPIEGSATIARSSGFAATPGSGFGRAASPSPGMPRDLHSTVTLRTPPLPAAAASSKDMSATLARARARSPAHSFGTLQSTPGHDVPKGLTLSRGGHPLPRNGDGVSLTQRLGSGAAQLPTIPSTLSNTGLVETIASTLMAAPRPSSAAGLRCGDPVFIPLQNLRGTLRFLGPIDGKQGTWAGVELDEVGKGKNDGSVAGKSYFVCPPNTGIFAAPSKVEPCVDQRTLATDTGNRPVSSASSIHYAPETDKPAHAVSRPGSTGRLGHSTPVSGGYQRAQSKPPGRSRFASDAQSPASIGMSTINTPALSAQNRRKTMSRIAPLEQAPGQPRPRPPPTISRGANRARPISTAESVASNHTTSPQLSRPSSRSVASSIGDLAATVASPSRQPALVRPHATGGVATLDILPSASVQRRPAAAMPARPPEVAGRAANHASKPRVTTTTDPAERLRLRIDMLEAENRVLRLKGEQDKAHLAASHMLARDLATVNGTVSPQLRGGIEGAPRASPHNSGMSAAIPEATDPNGISRQLGEARDQLERERQESKSQIALLVAQIGELKLHCDSTSSKGANVESEGACVDEALDATRASAGVAEFEAKLDVATQAHAKELLAAKELQAELVQELDIRTAANKALLADLEAKTGEATSLSQRLKQADAERLRANQMFKDLVEEHEQKADDSSEKSELVSKLGSQVEKLRQEFLESEEQRLNLASGLEVAQGRLSASETKLAATLAGVAQLEERSDGYDDKCALLSLYHSHMCQAVELAQQHASRAGVVVADEHLPVAYSTEAVSELHSKLQAAVVLLADTARADSQILPDSTADRGSVDINLKARIEELEELNDRLAKERDQITLQQTLVNDYLEKLESECNRLVEDIEQLTSENQKLSEDLRMASLQNSTISLDMGALDAKLAGEHAESGGAQPNSASNVRDSPGDGDDDDSASLQSRHARELAAVQDQLAEIQQRKDKEIKRLQDELGSLEDLVEDKIFSESELNDKITSLTGEVERLRRDLQRAQGSSGAVTTAISDRKGADSKPTGPAANRMARTEEASDDEPTCCDICDARTHETACCPQLQATSSTIFKQDVAIDSSRPYCDNCEAFAGHWTDECPHGDEMF</sequence>
<feature type="coiled-coil region" evidence="1">
    <location>
        <begin position="698"/>
        <end position="767"/>
    </location>
</feature>
<keyword evidence="1" id="KW-0175">Coiled coil</keyword>
<dbReference type="Gene3D" id="2.30.30.190">
    <property type="entry name" value="CAP Gly-rich-like domain"/>
    <property type="match status" value="1"/>
</dbReference>
<dbReference type="PANTHER" id="PTHR18916:SF88">
    <property type="entry name" value="CAP-GLY DOMAIN-CONTAINING PROTEIN"/>
    <property type="match status" value="1"/>
</dbReference>
<dbReference type="Pfam" id="PF01302">
    <property type="entry name" value="CAP_GLY"/>
    <property type="match status" value="1"/>
</dbReference>
<evidence type="ECO:0000256" key="1">
    <source>
        <dbReference type="SAM" id="Coils"/>
    </source>
</evidence>
<evidence type="ECO:0000259" key="3">
    <source>
        <dbReference type="PROSITE" id="PS50245"/>
    </source>
</evidence>
<dbReference type="PROSITE" id="PS50245">
    <property type="entry name" value="CAP_GLY_2"/>
    <property type="match status" value="1"/>
</dbReference>
<dbReference type="GO" id="GO:0035371">
    <property type="term" value="C:microtubule plus-end"/>
    <property type="evidence" value="ECO:0007669"/>
    <property type="project" value="TreeGrafter"/>
</dbReference>